<gene>
    <name evidence="1" type="ORF">BKN37_21075</name>
</gene>
<comment type="caution">
    <text evidence="1">The sequence shown here is derived from an EMBL/GenBank/DDBJ whole genome shotgun (WGS) entry which is preliminary data.</text>
</comment>
<accession>A0A1S1N9N1</accession>
<dbReference type="EMBL" id="MLQM01000150">
    <property type="protein sequence ID" value="OHU98200.1"/>
    <property type="molecule type" value="Genomic_DNA"/>
</dbReference>
<reference evidence="1 2" key="1">
    <citation type="submission" date="2016-10" db="EMBL/GenBank/DDBJ databases">
        <title>Genome sequence of Mycobacterium talmonii.</title>
        <authorList>
            <person name="Greninger A.L."/>
            <person name="Elliott B."/>
            <person name="Vasireddy S."/>
            <person name="Vasireddy R."/>
        </authorList>
    </citation>
    <scope>NUCLEOTIDE SEQUENCE [LARGE SCALE GENOMIC DNA]</scope>
    <source>
        <strain evidence="2">NE-TNMC-100812</strain>
    </source>
</reference>
<dbReference type="RefSeq" id="WP_071028909.1">
    <property type="nucleotide sequence ID" value="NZ_MLQM01000150.1"/>
</dbReference>
<keyword evidence="2" id="KW-1185">Reference proteome</keyword>
<dbReference type="Proteomes" id="UP000179734">
    <property type="component" value="Unassembled WGS sequence"/>
</dbReference>
<protein>
    <submittedName>
        <fullName evidence="1">Uncharacterized protein</fullName>
    </submittedName>
</protein>
<proteinExistence type="predicted"/>
<dbReference type="AlphaFoldDB" id="A0A1S1N9N1"/>
<name>A0A1S1N9N1_9MYCO</name>
<evidence type="ECO:0000313" key="2">
    <source>
        <dbReference type="Proteomes" id="UP000179734"/>
    </source>
</evidence>
<organism evidence="1 2">
    <name type="scientific">Mycobacterium talmoniae</name>
    <dbReference type="NCBI Taxonomy" id="1858794"/>
    <lineage>
        <taxon>Bacteria</taxon>
        <taxon>Bacillati</taxon>
        <taxon>Actinomycetota</taxon>
        <taxon>Actinomycetes</taxon>
        <taxon>Mycobacteriales</taxon>
        <taxon>Mycobacteriaceae</taxon>
        <taxon>Mycobacterium</taxon>
    </lineage>
</organism>
<evidence type="ECO:0000313" key="1">
    <source>
        <dbReference type="EMBL" id="OHU98200.1"/>
    </source>
</evidence>
<sequence length="113" mass="11598">MSTLIFTRDGASVAYTRLEQPLADEPGVVGGGLLAGDPALVTVVRRILTGVTPERVCVAEPNVYYQFTAARDTLADVAAAMLAAGSGRGQLSDLGWDVLAQAVGDDGAQGAIH</sequence>